<dbReference type="AlphaFoldDB" id="A0A554SH68"/>
<dbReference type="InterPro" id="IPR003673">
    <property type="entry name" value="CoA-Trfase_fam_III"/>
</dbReference>
<dbReference type="Gene3D" id="3.40.50.10540">
    <property type="entry name" value="Crotonobetainyl-coa:carnitine coa-transferase, domain 1"/>
    <property type="match status" value="1"/>
</dbReference>
<dbReference type="Gene3D" id="3.30.1540.10">
    <property type="entry name" value="formyl-coa transferase, domain 3"/>
    <property type="match status" value="1"/>
</dbReference>
<dbReference type="InterPro" id="IPR044855">
    <property type="entry name" value="CoA-Trfase_III_dom3_sf"/>
</dbReference>
<sequence>MTDAQRSLPLSGIRVLDLTHVWSGPSATRLLAGLGAEVIKIEGAHRRDFLRGTGTADARSRYPDQDYGPDPWNRNAWFNTVNTDKRDIVLDLKDPEGLELALLLAERSHLVMANFRPGVLDRMGLGYAALCERRPDISLIEMTGYGRSGPMAGLQAYGAQFDAMSGSAFLTGDGKEPLLTGFALSDPIAGLAAATAATSAIAHWRRTGRGSCIEVIQRDAMIPLHGEYLLAASRGEEVAEELNADARIPVQGMFVAQDGRWLALSVHDQEAWERLCALLDDQAGDALGAYRTVEQARDSSSRVLDIIATWVLRQEADVAELAHRMQENGVAAAPVNTAAEVYEDPDLHRGFLVELDHPRVGRHHYPGLPLTIDGRRCAPRAAAPVLDADTDDVLRERLGMSEAEVRRCRERGVIGVPEDLAVATRPASTQVMERTR</sequence>
<evidence type="ECO:0000313" key="2">
    <source>
        <dbReference type="EMBL" id="TSD65674.1"/>
    </source>
</evidence>
<gene>
    <name evidence="2" type="ORF">FNM00_04435</name>
</gene>
<dbReference type="InterPro" id="IPR023606">
    <property type="entry name" value="CoA-Trfase_III_dom_1_sf"/>
</dbReference>
<dbReference type="SUPFAM" id="SSF89796">
    <property type="entry name" value="CoA-transferase family III (CaiB/BaiF)"/>
    <property type="match status" value="1"/>
</dbReference>
<reference evidence="2 3" key="1">
    <citation type="submission" date="2019-07" db="EMBL/GenBank/DDBJ databases">
        <authorList>
            <person name="Zhao L.H."/>
        </authorList>
    </citation>
    <scope>NUCLEOTIDE SEQUENCE [LARGE SCALE GENOMIC DNA]</scope>
    <source>
        <strain evidence="2 3">Co35</strain>
    </source>
</reference>
<keyword evidence="1 2" id="KW-0808">Transferase</keyword>
<dbReference type="RefSeq" id="WP_143911844.1">
    <property type="nucleotide sequence ID" value="NZ_VLNT01000002.1"/>
</dbReference>
<dbReference type="InterPro" id="IPR050483">
    <property type="entry name" value="CoA-transferase_III_domain"/>
</dbReference>
<dbReference type="PANTHER" id="PTHR48207:SF3">
    <property type="entry name" value="SUCCINATE--HYDROXYMETHYLGLUTARATE COA-TRANSFERASE"/>
    <property type="match status" value="1"/>
</dbReference>
<protein>
    <submittedName>
        <fullName evidence="2">CoA transferase</fullName>
    </submittedName>
</protein>
<name>A0A554SH68_9ACTN</name>
<accession>A0A554SH68</accession>
<dbReference type="Pfam" id="PF02515">
    <property type="entry name" value="CoA_transf_3"/>
    <property type="match status" value="1"/>
</dbReference>
<evidence type="ECO:0000313" key="3">
    <source>
        <dbReference type="Proteomes" id="UP000316988"/>
    </source>
</evidence>
<dbReference type="Proteomes" id="UP000316988">
    <property type="component" value="Unassembled WGS sequence"/>
</dbReference>
<dbReference type="GO" id="GO:0008410">
    <property type="term" value="F:CoA-transferase activity"/>
    <property type="evidence" value="ECO:0007669"/>
    <property type="project" value="TreeGrafter"/>
</dbReference>
<keyword evidence="3" id="KW-1185">Reference proteome</keyword>
<dbReference type="EMBL" id="VLNT01000002">
    <property type="protein sequence ID" value="TSD65674.1"/>
    <property type="molecule type" value="Genomic_DNA"/>
</dbReference>
<comment type="caution">
    <text evidence="2">The sequence shown here is derived from an EMBL/GenBank/DDBJ whole genome shotgun (WGS) entry which is preliminary data.</text>
</comment>
<dbReference type="OrthoDB" id="3561197at2"/>
<proteinExistence type="predicted"/>
<dbReference type="PANTHER" id="PTHR48207">
    <property type="entry name" value="SUCCINATE--HYDROXYMETHYLGLUTARATE COA-TRANSFERASE"/>
    <property type="match status" value="1"/>
</dbReference>
<organism evidence="2 3">
    <name type="scientific">Aeromicrobium piscarium</name>
    <dbReference type="NCBI Taxonomy" id="2590901"/>
    <lineage>
        <taxon>Bacteria</taxon>
        <taxon>Bacillati</taxon>
        <taxon>Actinomycetota</taxon>
        <taxon>Actinomycetes</taxon>
        <taxon>Propionibacteriales</taxon>
        <taxon>Nocardioidaceae</taxon>
        <taxon>Aeromicrobium</taxon>
    </lineage>
</organism>
<evidence type="ECO:0000256" key="1">
    <source>
        <dbReference type="ARBA" id="ARBA00022679"/>
    </source>
</evidence>